<reference evidence="1 2" key="1">
    <citation type="submission" date="2019-01" db="EMBL/GenBank/DDBJ databases">
        <title>Draft genome sequences of Candidatus Mycoplasma haemohominis SWG34-3 identified from a patient with pyrexia, anemia and liver dysfunction.</title>
        <authorList>
            <person name="Sekizuka T."/>
            <person name="Hattori N."/>
            <person name="Katano H."/>
            <person name="Takuma T."/>
            <person name="Ito T."/>
            <person name="Arai N."/>
            <person name="Yanai R."/>
            <person name="Ishii S."/>
            <person name="Miura Y."/>
            <person name="Tokunaga T."/>
            <person name="Watanabe H."/>
            <person name="Nomura N."/>
            <person name="Eguchi J."/>
            <person name="Arai T."/>
            <person name="Hasegawa H."/>
            <person name="Nakamaki T."/>
            <person name="Wakita T."/>
            <person name="Niki Y."/>
            <person name="Kuroda M."/>
        </authorList>
    </citation>
    <scope>NUCLEOTIDE SEQUENCE [LARGE SCALE GENOMIC DNA]</scope>
    <source>
        <strain evidence="1">SWG34-3</strain>
    </source>
</reference>
<dbReference type="PANTHER" id="PTHR10000:SF8">
    <property type="entry name" value="HAD SUPERFAMILY HYDROLASE-LIKE, TYPE 3"/>
    <property type="match status" value="1"/>
</dbReference>
<evidence type="ECO:0000313" key="1">
    <source>
        <dbReference type="EMBL" id="GCE63298.1"/>
    </source>
</evidence>
<dbReference type="PROSITE" id="PS01228">
    <property type="entry name" value="COF_1"/>
    <property type="match status" value="1"/>
</dbReference>
<accession>A0A478FPG7</accession>
<dbReference type="GO" id="GO:0016791">
    <property type="term" value="F:phosphatase activity"/>
    <property type="evidence" value="ECO:0007669"/>
    <property type="project" value="TreeGrafter"/>
</dbReference>
<dbReference type="PANTHER" id="PTHR10000">
    <property type="entry name" value="PHOSPHOSERINE PHOSPHATASE"/>
    <property type="match status" value="1"/>
</dbReference>
<name>A0A478FPG7_9MOLU</name>
<evidence type="ECO:0000313" key="2">
    <source>
        <dbReference type="Proteomes" id="UP000324831"/>
    </source>
</evidence>
<dbReference type="SUPFAM" id="SSF56784">
    <property type="entry name" value="HAD-like"/>
    <property type="match status" value="1"/>
</dbReference>
<proteinExistence type="predicted"/>
<dbReference type="InterPro" id="IPR036412">
    <property type="entry name" value="HAD-like_sf"/>
</dbReference>
<dbReference type="GO" id="GO:0005829">
    <property type="term" value="C:cytosol"/>
    <property type="evidence" value="ECO:0007669"/>
    <property type="project" value="TreeGrafter"/>
</dbReference>
<dbReference type="NCBIfam" id="TIGR01484">
    <property type="entry name" value="HAD-SF-IIB"/>
    <property type="match status" value="1"/>
</dbReference>
<keyword evidence="1" id="KW-0378">Hydrolase</keyword>
<comment type="caution">
    <text evidence="1">The sequence shown here is derived from an EMBL/GenBank/DDBJ whole genome shotgun (WGS) entry which is preliminary data.</text>
</comment>
<dbReference type="GO" id="GO:0000287">
    <property type="term" value="F:magnesium ion binding"/>
    <property type="evidence" value="ECO:0007669"/>
    <property type="project" value="TreeGrafter"/>
</dbReference>
<dbReference type="EMBL" id="BIMN01000001">
    <property type="protein sequence ID" value="GCE63298.1"/>
    <property type="molecule type" value="Genomic_DNA"/>
</dbReference>
<protein>
    <submittedName>
        <fullName evidence="1">Putative hydrolase</fullName>
    </submittedName>
</protein>
<sequence length="274" mass="31657">MSKYKYLIVTDLDGTLLNSKGELSPLTVDYVRKLNKRDDVFFSFSTERCWRDSEKIYRELELKGFVSCCNGALLYDPVNDISVYSYLSELVWEGVLSNDDFFRDFLKGDVLSDKENISFDASTDRVDLIRRLKESNGNVYGIKTYFRQLGTSEDQDNVDKRLMFLKSFELPPYVTIYYYAHNKTINIEIQADYVSKEKAVEFLSNYYGVNFRNVLTYGDQINDLPVAAGKSFCTSVKNAIDLMKFKSDKVSEFTNDEDVVVREIDLFLKKAGVL</sequence>
<dbReference type="InterPro" id="IPR006379">
    <property type="entry name" value="HAD-SF_hydro_IIB"/>
</dbReference>
<gene>
    <name evidence="1" type="ORF">MHSWG343_02870</name>
</gene>
<dbReference type="Gene3D" id="3.40.50.1000">
    <property type="entry name" value="HAD superfamily/HAD-like"/>
    <property type="match status" value="1"/>
</dbReference>
<dbReference type="AlphaFoldDB" id="A0A478FPG7"/>
<dbReference type="Proteomes" id="UP000324831">
    <property type="component" value="Unassembled WGS sequence"/>
</dbReference>
<dbReference type="InterPro" id="IPR023214">
    <property type="entry name" value="HAD_sf"/>
</dbReference>
<dbReference type="Gene3D" id="3.30.1240.10">
    <property type="match status" value="1"/>
</dbReference>
<dbReference type="Pfam" id="PF08282">
    <property type="entry name" value="Hydrolase_3"/>
    <property type="match status" value="1"/>
</dbReference>
<organism evidence="1 2">
    <name type="scientific">Candidatus Mycoplasma haematohominis</name>
    <dbReference type="NCBI Taxonomy" id="1494318"/>
    <lineage>
        <taxon>Bacteria</taxon>
        <taxon>Bacillati</taxon>
        <taxon>Mycoplasmatota</taxon>
        <taxon>Mollicutes</taxon>
        <taxon>Mycoplasmataceae</taxon>
        <taxon>Mycoplasma</taxon>
    </lineage>
</organism>